<evidence type="ECO:0000256" key="1">
    <source>
        <dbReference type="ARBA" id="ARBA00023157"/>
    </source>
</evidence>
<dbReference type="InterPro" id="IPR023415">
    <property type="entry name" value="LDLR_class-A_CS"/>
</dbReference>
<keyword evidence="3" id="KW-0175">Coiled coil</keyword>
<dbReference type="Gene3D" id="4.10.400.10">
    <property type="entry name" value="Low-density Lipoprotein Receptor"/>
    <property type="match status" value="2"/>
</dbReference>
<reference evidence="5" key="1">
    <citation type="submission" date="2016-11" db="UniProtKB">
        <authorList>
            <consortium name="WormBaseParasite"/>
        </authorList>
    </citation>
    <scope>IDENTIFICATION</scope>
</reference>
<dbReference type="Proteomes" id="UP000095283">
    <property type="component" value="Unplaced"/>
</dbReference>
<organism evidence="4 5">
    <name type="scientific">Heterorhabditis bacteriophora</name>
    <name type="common">Entomopathogenic nematode worm</name>
    <dbReference type="NCBI Taxonomy" id="37862"/>
    <lineage>
        <taxon>Eukaryota</taxon>
        <taxon>Metazoa</taxon>
        <taxon>Ecdysozoa</taxon>
        <taxon>Nematoda</taxon>
        <taxon>Chromadorea</taxon>
        <taxon>Rhabditida</taxon>
        <taxon>Rhabditina</taxon>
        <taxon>Rhabditomorpha</taxon>
        <taxon>Strongyloidea</taxon>
        <taxon>Heterorhabditidae</taxon>
        <taxon>Heterorhabditis</taxon>
    </lineage>
</organism>
<dbReference type="Pfam" id="PF00057">
    <property type="entry name" value="Ldl_recept_a"/>
    <property type="match status" value="2"/>
</dbReference>
<dbReference type="PRINTS" id="PR00261">
    <property type="entry name" value="LDLRECEPTOR"/>
</dbReference>
<feature type="disulfide bond" evidence="2">
    <location>
        <begin position="211"/>
        <end position="226"/>
    </location>
</feature>
<evidence type="ECO:0000313" key="5">
    <source>
        <dbReference type="WBParaSite" id="Hba_03187"/>
    </source>
</evidence>
<proteinExistence type="predicted"/>
<dbReference type="CDD" id="cd00112">
    <property type="entry name" value="LDLa"/>
    <property type="match status" value="2"/>
</dbReference>
<dbReference type="AlphaFoldDB" id="A0A1I7WE02"/>
<evidence type="ECO:0000256" key="3">
    <source>
        <dbReference type="SAM" id="Coils"/>
    </source>
</evidence>
<dbReference type="InterPro" id="IPR002172">
    <property type="entry name" value="LDrepeatLR_classA_rpt"/>
</dbReference>
<dbReference type="PROSITE" id="PS01209">
    <property type="entry name" value="LDLRA_1"/>
    <property type="match status" value="1"/>
</dbReference>
<dbReference type="InterPro" id="IPR036055">
    <property type="entry name" value="LDL_receptor-like_sf"/>
</dbReference>
<feature type="disulfide bond" evidence="2">
    <location>
        <begin position="199"/>
        <end position="217"/>
    </location>
</feature>
<feature type="coiled-coil region" evidence="3">
    <location>
        <begin position="118"/>
        <end position="174"/>
    </location>
</feature>
<dbReference type="InterPro" id="IPR053103">
    <property type="entry name" value="IDLSRF-like_peptide"/>
</dbReference>
<dbReference type="PANTHER" id="PTHR20967">
    <property type="entry name" value="PROHORMONE-4"/>
    <property type="match status" value="1"/>
</dbReference>
<keyword evidence="4" id="KW-1185">Reference proteome</keyword>
<dbReference type="PROSITE" id="PS50068">
    <property type="entry name" value="LDLRA_2"/>
    <property type="match status" value="2"/>
</dbReference>
<evidence type="ECO:0000256" key="2">
    <source>
        <dbReference type="PROSITE-ProRule" id="PRU00124"/>
    </source>
</evidence>
<dbReference type="SUPFAM" id="SSF57424">
    <property type="entry name" value="LDL receptor-like module"/>
    <property type="match status" value="2"/>
</dbReference>
<keyword evidence="1 2" id="KW-1015">Disulfide bond</keyword>
<evidence type="ECO:0000313" key="4">
    <source>
        <dbReference type="Proteomes" id="UP000095283"/>
    </source>
</evidence>
<sequence>MDILVGSHISLYYFTSFRLLRSSNETSRNPESKHAEQWQFYGTAPAIAPKTRWLSRGSARQLNSPRRKKEENTECSDQEFRCPYLVENKCFHYDKLCDGVDDCGDGSDEEKIRREDGIKRQEEHKKRLEQEELRRQNEERRRLNLERDRQLEEHRRLEKEKSRIEADKERVHNNGASTEVVFKEDYDDEVICLDHEFQCHTGECIDKRRVCNTRPDCLDGSDEMHCSEKQHIHHHHQERHPPQGAPSGLLPLSRCEYC</sequence>
<dbReference type="SMART" id="SM00192">
    <property type="entry name" value="LDLa"/>
    <property type="match status" value="2"/>
</dbReference>
<accession>A0A1I7WE02</accession>
<feature type="disulfide bond" evidence="2">
    <location>
        <begin position="192"/>
        <end position="204"/>
    </location>
</feature>
<dbReference type="PANTHER" id="PTHR20967:SF0">
    <property type="entry name" value="PROHORMONE-4"/>
    <property type="match status" value="1"/>
</dbReference>
<protein>
    <submittedName>
        <fullName evidence="5">Low-density lipoprotein receptor domain class A</fullName>
    </submittedName>
</protein>
<comment type="caution">
    <text evidence="2">Lacks conserved residue(s) required for the propagation of feature annotation.</text>
</comment>
<dbReference type="WBParaSite" id="Hba_03187">
    <property type="protein sequence ID" value="Hba_03187"/>
    <property type="gene ID" value="Hba_03187"/>
</dbReference>
<name>A0A1I7WE02_HETBA</name>